<dbReference type="PROSITE" id="PS00028">
    <property type="entry name" value="ZINC_FINGER_C2H2_1"/>
    <property type="match status" value="1"/>
</dbReference>
<keyword evidence="16" id="KW-1185">Reference proteome</keyword>
<evidence type="ECO:0000256" key="12">
    <source>
        <dbReference type="PROSITE-ProRule" id="PRU00042"/>
    </source>
</evidence>
<dbReference type="GO" id="GO:0035098">
    <property type="term" value="C:ESC/E(Z) complex"/>
    <property type="evidence" value="ECO:0007669"/>
    <property type="project" value="TreeGrafter"/>
</dbReference>
<evidence type="ECO:0000259" key="14">
    <source>
        <dbReference type="PROSITE" id="PS50157"/>
    </source>
</evidence>
<dbReference type="PANTHER" id="PTHR46541">
    <property type="entry name" value="ZINC FINGER PROTEIN AEBP2"/>
    <property type="match status" value="1"/>
</dbReference>
<feature type="region of interest" description="Disordered" evidence="13">
    <location>
        <begin position="403"/>
        <end position="479"/>
    </location>
</feature>
<evidence type="ECO:0000256" key="2">
    <source>
        <dbReference type="ARBA" id="ARBA00022491"/>
    </source>
</evidence>
<evidence type="ECO:0000256" key="9">
    <source>
        <dbReference type="ARBA" id="ARBA00023163"/>
    </source>
</evidence>
<evidence type="ECO:0000256" key="7">
    <source>
        <dbReference type="ARBA" id="ARBA00022853"/>
    </source>
</evidence>
<feature type="domain" description="C2H2-type" evidence="14">
    <location>
        <begin position="553"/>
        <end position="582"/>
    </location>
</feature>
<accession>A0AAW0UJ10</accession>
<evidence type="ECO:0000256" key="3">
    <source>
        <dbReference type="ARBA" id="ARBA00022723"/>
    </source>
</evidence>
<feature type="compositionally biased region" description="Low complexity" evidence="13">
    <location>
        <begin position="440"/>
        <end position="470"/>
    </location>
</feature>
<name>A0AAW0UJ10_SCYPA</name>
<dbReference type="PROSITE" id="PS50157">
    <property type="entry name" value="ZINC_FINGER_C2H2_2"/>
    <property type="match status" value="1"/>
</dbReference>
<dbReference type="GO" id="GO:0006325">
    <property type="term" value="P:chromatin organization"/>
    <property type="evidence" value="ECO:0007669"/>
    <property type="project" value="UniProtKB-KW"/>
</dbReference>
<dbReference type="AlphaFoldDB" id="A0AAW0UJ10"/>
<dbReference type="Pfam" id="PF26014">
    <property type="entry name" value="SH3_AEBP2_C"/>
    <property type="match status" value="1"/>
</dbReference>
<evidence type="ECO:0000256" key="11">
    <source>
        <dbReference type="ARBA" id="ARBA00037930"/>
    </source>
</evidence>
<dbReference type="InterPro" id="IPR013087">
    <property type="entry name" value="Znf_C2H2_type"/>
</dbReference>
<evidence type="ECO:0000313" key="16">
    <source>
        <dbReference type="Proteomes" id="UP001487740"/>
    </source>
</evidence>
<gene>
    <name evidence="15" type="ORF">O3P69_003828</name>
</gene>
<feature type="region of interest" description="Disordered" evidence="13">
    <location>
        <begin position="267"/>
        <end position="298"/>
    </location>
</feature>
<dbReference type="PANTHER" id="PTHR46541:SF1">
    <property type="entry name" value="ZINC FINGER PROTEIN AEBP2"/>
    <property type="match status" value="1"/>
</dbReference>
<keyword evidence="5 12" id="KW-0863">Zinc-finger</keyword>
<dbReference type="InterPro" id="IPR036236">
    <property type="entry name" value="Znf_C2H2_sf"/>
</dbReference>
<keyword evidence="9" id="KW-0804">Transcription</keyword>
<feature type="region of interest" description="Disordered" evidence="13">
    <location>
        <begin position="317"/>
        <end position="367"/>
    </location>
</feature>
<dbReference type="Proteomes" id="UP001487740">
    <property type="component" value="Unassembled WGS sequence"/>
</dbReference>
<feature type="compositionally biased region" description="Acidic residues" evidence="13">
    <location>
        <begin position="28"/>
        <end position="48"/>
    </location>
</feature>
<feature type="compositionally biased region" description="Pro residues" evidence="13">
    <location>
        <begin position="102"/>
        <end position="112"/>
    </location>
</feature>
<dbReference type="InterPro" id="IPR052130">
    <property type="entry name" value="AEBP2/jing_C2H2-ZnF"/>
</dbReference>
<comment type="similarity">
    <text evidence="11">Belongs to the AEBP2/jing C2H2-type zinc-finger family.</text>
</comment>
<keyword evidence="4" id="KW-0677">Repeat</keyword>
<keyword evidence="6" id="KW-0862">Zinc</keyword>
<feature type="compositionally biased region" description="Polar residues" evidence="13">
    <location>
        <begin position="75"/>
        <end position="85"/>
    </location>
</feature>
<reference evidence="15 16" key="1">
    <citation type="submission" date="2023-03" db="EMBL/GenBank/DDBJ databases">
        <title>High-quality genome of Scylla paramamosain provides insights in environmental adaptation.</title>
        <authorList>
            <person name="Zhang L."/>
        </authorList>
    </citation>
    <scope>NUCLEOTIDE SEQUENCE [LARGE SCALE GENOMIC DNA]</scope>
    <source>
        <strain evidence="15">LZ_2023a</strain>
        <tissue evidence="15">Muscle</tissue>
    </source>
</reference>
<evidence type="ECO:0000256" key="1">
    <source>
        <dbReference type="ARBA" id="ARBA00004123"/>
    </source>
</evidence>
<keyword evidence="10" id="KW-0539">Nucleus</keyword>
<evidence type="ECO:0000256" key="4">
    <source>
        <dbReference type="ARBA" id="ARBA00022737"/>
    </source>
</evidence>
<organism evidence="15 16">
    <name type="scientific">Scylla paramamosain</name>
    <name type="common">Mud crab</name>
    <dbReference type="NCBI Taxonomy" id="85552"/>
    <lineage>
        <taxon>Eukaryota</taxon>
        <taxon>Metazoa</taxon>
        <taxon>Ecdysozoa</taxon>
        <taxon>Arthropoda</taxon>
        <taxon>Crustacea</taxon>
        <taxon>Multicrustacea</taxon>
        <taxon>Malacostraca</taxon>
        <taxon>Eumalacostraca</taxon>
        <taxon>Eucarida</taxon>
        <taxon>Decapoda</taxon>
        <taxon>Pleocyemata</taxon>
        <taxon>Brachyura</taxon>
        <taxon>Eubrachyura</taxon>
        <taxon>Portunoidea</taxon>
        <taxon>Portunidae</taxon>
        <taxon>Portuninae</taxon>
        <taxon>Scylla</taxon>
    </lineage>
</organism>
<dbReference type="EMBL" id="JARAKH010000012">
    <property type="protein sequence ID" value="KAK8398162.1"/>
    <property type="molecule type" value="Genomic_DNA"/>
</dbReference>
<feature type="region of interest" description="Disordered" evidence="13">
    <location>
        <begin position="22"/>
        <end position="236"/>
    </location>
</feature>
<evidence type="ECO:0000256" key="13">
    <source>
        <dbReference type="SAM" id="MobiDB-lite"/>
    </source>
</evidence>
<keyword evidence="7" id="KW-0156">Chromatin regulator</keyword>
<dbReference type="SMART" id="SM00355">
    <property type="entry name" value="ZnF_C2H2"/>
    <property type="match status" value="3"/>
</dbReference>
<feature type="compositionally biased region" description="Basic and acidic residues" evidence="13">
    <location>
        <begin position="204"/>
        <end position="225"/>
    </location>
</feature>
<evidence type="ECO:0000256" key="10">
    <source>
        <dbReference type="ARBA" id="ARBA00023242"/>
    </source>
</evidence>
<evidence type="ECO:0000313" key="15">
    <source>
        <dbReference type="EMBL" id="KAK8398162.1"/>
    </source>
</evidence>
<dbReference type="GO" id="GO:0008270">
    <property type="term" value="F:zinc ion binding"/>
    <property type="evidence" value="ECO:0007669"/>
    <property type="project" value="UniProtKB-KW"/>
</dbReference>
<sequence>MNASMLPSTEMPCIVSGISNHVLKEGGVGDEEEEEAEDMDGEEEDGEGDDKTGKRRATRYDSADSSDSGVGGEWSASSPCSSLTDSPPPRPEDLDDCCPGPGTLPGPGPALPHTPTAGAPLNTPPPPAARHDLPVTCMAPNDGSGVQVGRKGGHEGDQLMGRFGPGGQVGHTPHKDRPPDTDALPVRTTRRTAPLEAAHRRRRLPVDHVRKRPGEEANMGGERRTKLPKASSPPSAVNGVTHLNGCVNGDVNGDASDLLHRRLSGLGAGAGEKRPRPNNHHRNNGFTKDTLQNGVGHLLGKNGIKRFSEPVNGRVNGVVRPERVNGGVPLRRVSGEEHRRKVDHHTNNNTEPPSSLPPSPARLTHGDTLPQTRAHAHAHAPTAGKRATQGFLHPTQDLTLSCDVGLTPPIPSPRAAHQPPLSPTSARCSAKSSSPPPHSIPASSKSRSSSSSSGAGSSAPSSGASTPTTPCTVRFPPPEKKEASDVCRWRDCNVTLDPATSLLEHIQAVHVEGQLEAESFRCLWVGCKVYEKASCSVSWLERHVLTHGGHKPFKCIVEGCGHRFTSQMALGRHVNNHFSTAAATPAPRPPTQPSPTKLIRKNGRKCRYRKKPWSDSRAKPPVPARMFDMFDVGVMERLQWRLMCATQVQNGGTPLTSAQTFTLRPQVLARRTCGKDSAEVLVRWSPPGILADEWIPSDQLEPMRQVPLEQLSPEAKLIVSQLCYPTTAWPRKHKRKSSSCPKTLELTKAV</sequence>
<dbReference type="SUPFAM" id="SSF57667">
    <property type="entry name" value="beta-beta-alpha zinc fingers"/>
    <property type="match status" value="2"/>
</dbReference>
<keyword evidence="8" id="KW-0805">Transcription regulation</keyword>
<evidence type="ECO:0000256" key="5">
    <source>
        <dbReference type="ARBA" id="ARBA00022771"/>
    </source>
</evidence>
<proteinExistence type="inferred from homology"/>
<dbReference type="InterPro" id="IPR059034">
    <property type="entry name" value="SH3_AEBP2_C"/>
</dbReference>
<feature type="compositionally biased region" description="Basic and acidic residues" evidence="13">
    <location>
        <begin position="333"/>
        <end position="346"/>
    </location>
</feature>
<keyword evidence="2" id="KW-0678">Repressor</keyword>
<protein>
    <recommendedName>
        <fullName evidence="14">C2H2-type domain-containing protein</fullName>
    </recommendedName>
</protein>
<evidence type="ECO:0000256" key="8">
    <source>
        <dbReference type="ARBA" id="ARBA00023015"/>
    </source>
</evidence>
<comment type="caution">
    <text evidence="15">The sequence shown here is derived from an EMBL/GenBank/DDBJ whole genome shotgun (WGS) entry which is preliminary data.</text>
</comment>
<comment type="subcellular location">
    <subcellularLocation>
        <location evidence="1">Nucleus</location>
    </subcellularLocation>
</comment>
<dbReference type="Gene3D" id="3.30.160.60">
    <property type="entry name" value="Classic Zinc Finger"/>
    <property type="match status" value="2"/>
</dbReference>
<keyword evidence="3" id="KW-0479">Metal-binding</keyword>
<dbReference type="GO" id="GO:0006357">
    <property type="term" value="P:regulation of transcription by RNA polymerase II"/>
    <property type="evidence" value="ECO:0007669"/>
    <property type="project" value="TreeGrafter"/>
</dbReference>
<evidence type="ECO:0000256" key="6">
    <source>
        <dbReference type="ARBA" id="ARBA00022833"/>
    </source>
</evidence>